<evidence type="ECO:0000313" key="1">
    <source>
        <dbReference type="EMBL" id="CAG7824561.1"/>
    </source>
</evidence>
<proteinExistence type="predicted"/>
<gene>
    <name evidence="1" type="ORF">AFUS01_LOCUS34712</name>
</gene>
<comment type="caution">
    <text evidence="1">The sequence shown here is derived from an EMBL/GenBank/DDBJ whole genome shotgun (WGS) entry which is preliminary data.</text>
</comment>
<dbReference type="Proteomes" id="UP000708208">
    <property type="component" value="Unassembled WGS sequence"/>
</dbReference>
<dbReference type="AlphaFoldDB" id="A0A8J2PR90"/>
<evidence type="ECO:0000313" key="2">
    <source>
        <dbReference type="Proteomes" id="UP000708208"/>
    </source>
</evidence>
<sequence>MQLTSSGYGGSRSNQAQWEYKGMTDRITGLHLIENFLKNVAGRDYRQEHNDAYYGKPKKTYVEKAQCSKLFSWCNLKDMFGGK</sequence>
<protein>
    <submittedName>
        <fullName evidence="1">Uncharacterized protein</fullName>
    </submittedName>
</protein>
<name>A0A8J2PR90_9HEXA</name>
<accession>A0A8J2PR90</accession>
<reference evidence="1" key="1">
    <citation type="submission" date="2021-06" db="EMBL/GenBank/DDBJ databases">
        <authorList>
            <person name="Hodson N. C."/>
            <person name="Mongue J. A."/>
            <person name="Jaron S. K."/>
        </authorList>
    </citation>
    <scope>NUCLEOTIDE SEQUENCE</scope>
</reference>
<organism evidence="1 2">
    <name type="scientific">Allacma fusca</name>
    <dbReference type="NCBI Taxonomy" id="39272"/>
    <lineage>
        <taxon>Eukaryota</taxon>
        <taxon>Metazoa</taxon>
        <taxon>Ecdysozoa</taxon>
        <taxon>Arthropoda</taxon>
        <taxon>Hexapoda</taxon>
        <taxon>Collembola</taxon>
        <taxon>Symphypleona</taxon>
        <taxon>Sminthuridae</taxon>
        <taxon>Allacma</taxon>
    </lineage>
</organism>
<keyword evidence="2" id="KW-1185">Reference proteome</keyword>
<dbReference type="EMBL" id="CAJVCH010533305">
    <property type="protein sequence ID" value="CAG7824561.1"/>
    <property type="molecule type" value="Genomic_DNA"/>
</dbReference>